<dbReference type="STRING" id="1675527.AIOL_001249"/>
<dbReference type="Proteomes" id="UP000037178">
    <property type="component" value="Unassembled WGS sequence"/>
</dbReference>
<dbReference type="EMBL" id="LFTY01000002">
    <property type="protein sequence ID" value="KMW56297.1"/>
    <property type="molecule type" value="Genomic_DNA"/>
</dbReference>
<feature type="domain" description="N-acetyltransferase" evidence="1">
    <location>
        <begin position="1"/>
        <end position="131"/>
    </location>
</feature>
<dbReference type="PROSITE" id="PS51186">
    <property type="entry name" value="GNAT"/>
    <property type="match status" value="1"/>
</dbReference>
<gene>
    <name evidence="2" type="ORF">AIOL_001249</name>
</gene>
<dbReference type="Gene3D" id="3.40.630.30">
    <property type="match status" value="1"/>
</dbReference>
<dbReference type="InterPro" id="IPR000182">
    <property type="entry name" value="GNAT_dom"/>
</dbReference>
<proteinExistence type="predicted"/>
<reference evidence="2 3" key="1">
    <citation type="submission" date="2015-06" db="EMBL/GenBank/DDBJ databases">
        <title>Draft genome sequence of an Alphaproteobacteria species associated to the Mediterranean sponge Oscarella lobularis.</title>
        <authorList>
            <person name="Jourda C."/>
            <person name="Santini S."/>
            <person name="Claverie J.-M."/>
        </authorList>
    </citation>
    <scope>NUCLEOTIDE SEQUENCE [LARGE SCALE GENOMIC DNA]</scope>
    <source>
        <strain evidence="2">IGS</strain>
    </source>
</reference>
<keyword evidence="3" id="KW-1185">Reference proteome</keyword>
<organism evidence="2 3">
    <name type="scientific">Candidatus Rhodobacter oscarellae</name>
    <dbReference type="NCBI Taxonomy" id="1675527"/>
    <lineage>
        <taxon>Bacteria</taxon>
        <taxon>Pseudomonadati</taxon>
        <taxon>Pseudomonadota</taxon>
        <taxon>Alphaproteobacteria</taxon>
        <taxon>Rhodobacterales</taxon>
        <taxon>Rhodobacter group</taxon>
        <taxon>Rhodobacter</taxon>
    </lineage>
</organism>
<evidence type="ECO:0000259" key="1">
    <source>
        <dbReference type="PROSITE" id="PS51186"/>
    </source>
</evidence>
<dbReference type="Pfam" id="PF13302">
    <property type="entry name" value="Acetyltransf_3"/>
    <property type="match status" value="1"/>
</dbReference>
<accession>A0A0J9E0V2</accession>
<dbReference type="AlphaFoldDB" id="A0A0J9E0V2"/>
<sequence length="131" mass="13877">MVTPAVTAHLPEDLVVTGAAEPAAWLARLAERSTVCTVRDPDALVGFLTLGAGSETELMLGYLFAEHAWGRGYASELVAGLLAHLRAKDWRGKVTGGVVAKNPASAKVLLKSGFERAETDPNGVTFYRIAL</sequence>
<dbReference type="PANTHER" id="PTHR43792">
    <property type="entry name" value="GNAT FAMILY, PUTATIVE (AFU_ORTHOLOGUE AFUA_3G00765)-RELATED-RELATED"/>
    <property type="match status" value="1"/>
</dbReference>
<evidence type="ECO:0000313" key="2">
    <source>
        <dbReference type="EMBL" id="KMW56297.1"/>
    </source>
</evidence>
<protein>
    <submittedName>
        <fullName evidence="2">Ferrichrome-binding protein</fullName>
    </submittedName>
</protein>
<evidence type="ECO:0000313" key="3">
    <source>
        <dbReference type="Proteomes" id="UP000037178"/>
    </source>
</evidence>
<comment type="caution">
    <text evidence="2">The sequence shown here is derived from an EMBL/GenBank/DDBJ whole genome shotgun (WGS) entry which is preliminary data.</text>
</comment>
<name>A0A0J9E0V2_9RHOB</name>
<dbReference type="InterPro" id="IPR016181">
    <property type="entry name" value="Acyl_CoA_acyltransferase"/>
</dbReference>
<dbReference type="SUPFAM" id="SSF55729">
    <property type="entry name" value="Acyl-CoA N-acyltransferases (Nat)"/>
    <property type="match status" value="1"/>
</dbReference>
<dbReference type="GO" id="GO:0016747">
    <property type="term" value="F:acyltransferase activity, transferring groups other than amino-acyl groups"/>
    <property type="evidence" value="ECO:0007669"/>
    <property type="project" value="InterPro"/>
</dbReference>
<dbReference type="InterPro" id="IPR051531">
    <property type="entry name" value="N-acetyltransferase"/>
</dbReference>
<dbReference type="PATRIC" id="fig|1675527.3.peg.1331"/>